<comment type="subcellular location">
    <subcellularLocation>
        <location evidence="1">Secreted</location>
    </subcellularLocation>
</comment>
<dbReference type="InterPro" id="IPR018933">
    <property type="entry name" value="Netrin_module_non-TIMP"/>
</dbReference>
<dbReference type="Pfam" id="PF01821">
    <property type="entry name" value="ANATO"/>
    <property type="match status" value="1"/>
</dbReference>
<dbReference type="Gene3D" id="2.20.130.20">
    <property type="match status" value="1"/>
</dbReference>
<dbReference type="InterPro" id="IPR000020">
    <property type="entry name" value="Anaphylatoxin/fibulin"/>
</dbReference>
<evidence type="ECO:0000256" key="1">
    <source>
        <dbReference type="ARBA" id="ARBA00004613"/>
    </source>
</evidence>
<evidence type="ECO:0000256" key="3">
    <source>
        <dbReference type="ARBA" id="ARBA00022966"/>
    </source>
</evidence>
<dbReference type="PROSITE" id="PS01178">
    <property type="entry name" value="ANAPHYLATOXIN_2"/>
    <property type="match status" value="1"/>
</dbReference>
<keyword evidence="3" id="KW-0882">Thioester bond</keyword>
<dbReference type="FunFam" id="2.60.40.10:FF:000155">
    <property type="entry name" value="complement C3 isoform X1"/>
    <property type="match status" value="1"/>
</dbReference>
<dbReference type="Gene3D" id="2.40.50.120">
    <property type="match status" value="1"/>
</dbReference>
<dbReference type="InterPro" id="IPR002890">
    <property type="entry name" value="MG2"/>
</dbReference>
<dbReference type="FunFam" id="2.60.40.1930:FF:000006">
    <property type="entry name" value="Complement C3"/>
    <property type="match status" value="1"/>
</dbReference>
<dbReference type="Pfam" id="PF07703">
    <property type="entry name" value="A2M_BRD"/>
    <property type="match status" value="1"/>
</dbReference>
<dbReference type="Pfam" id="PF17790">
    <property type="entry name" value="MG1"/>
    <property type="match status" value="1"/>
</dbReference>
<dbReference type="InterPro" id="IPR008993">
    <property type="entry name" value="TIMP-like_OB-fold"/>
</dbReference>
<dbReference type="InterPro" id="IPR011626">
    <property type="entry name" value="Alpha-macroglobulin_TED"/>
</dbReference>
<dbReference type="InterPro" id="IPR008930">
    <property type="entry name" value="Terpenoid_cyclase/PrenylTrfase"/>
</dbReference>
<dbReference type="InterPro" id="IPR001599">
    <property type="entry name" value="Macroglobln_a2"/>
</dbReference>
<dbReference type="CDD" id="cd00017">
    <property type="entry name" value="ANATO"/>
    <property type="match status" value="1"/>
</dbReference>
<evidence type="ECO:0000256" key="2">
    <source>
        <dbReference type="ARBA" id="ARBA00022525"/>
    </source>
</evidence>
<reference evidence="7" key="2">
    <citation type="submission" date="2025-09" db="UniProtKB">
        <authorList>
            <consortium name="Ensembl"/>
        </authorList>
    </citation>
    <scope>IDENTIFICATION</scope>
</reference>
<dbReference type="Pfam" id="PF07677">
    <property type="entry name" value="A2M_recep"/>
    <property type="match status" value="1"/>
</dbReference>
<dbReference type="SUPFAM" id="SSF49410">
    <property type="entry name" value="Alpha-macroglobulin receptor domain"/>
    <property type="match status" value="1"/>
</dbReference>
<dbReference type="Proteomes" id="UP000472277">
    <property type="component" value="Chromosome 38"/>
</dbReference>
<dbReference type="SUPFAM" id="SSF47686">
    <property type="entry name" value="Anaphylotoxins (complement system)"/>
    <property type="match status" value="1"/>
</dbReference>
<evidence type="ECO:0000256" key="4">
    <source>
        <dbReference type="ARBA" id="ARBA00023157"/>
    </source>
</evidence>
<reference evidence="7" key="1">
    <citation type="submission" date="2025-08" db="UniProtKB">
        <authorList>
            <consortium name="Ensembl"/>
        </authorList>
    </citation>
    <scope>IDENTIFICATION</scope>
</reference>
<dbReference type="SUPFAM" id="SSF48239">
    <property type="entry name" value="Terpenoid cyclases/Protein prenyltransferases"/>
    <property type="match status" value="1"/>
</dbReference>
<dbReference type="Gene3D" id="1.20.91.20">
    <property type="entry name" value="Anaphylotoxins (complement system)"/>
    <property type="match status" value="1"/>
</dbReference>
<dbReference type="Gene3D" id="6.20.50.160">
    <property type="match status" value="1"/>
</dbReference>
<dbReference type="SMART" id="SM01359">
    <property type="entry name" value="A2M_N_2"/>
    <property type="match status" value="1"/>
</dbReference>
<organism evidence="7 8">
    <name type="scientific">Salmo trutta</name>
    <name type="common">Brown trout</name>
    <dbReference type="NCBI Taxonomy" id="8032"/>
    <lineage>
        <taxon>Eukaryota</taxon>
        <taxon>Metazoa</taxon>
        <taxon>Chordata</taxon>
        <taxon>Craniata</taxon>
        <taxon>Vertebrata</taxon>
        <taxon>Euteleostomi</taxon>
        <taxon>Actinopterygii</taxon>
        <taxon>Neopterygii</taxon>
        <taxon>Teleostei</taxon>
        <taxon>Protacanthopterygii</taxon>
        <taxon>Salmoniformes</taxon>
        <taxon>Salmonidae</taxon>
        <taxon>Salmoninae</taxon>
        <taxon>Salmo</taxon>
    </lineage>
</organism>
<dbReference type="Pfam" id="PF01759">
    <property type="entry name" value="NTR"/>
    <property type="match status" value="1"/>
</dbReference>
<proteinExistence type="predicted"/>
<feature type="domain" description="Anaphylatoxin-like" evidence="5">
    <location>
        <begin position="658"/>
        <end position="693"/>
    </location>
</feature>
<dbReference type="SMART" id="SM01361">
    <property type="entry name" value="A2M_recep"/>
    <property type="match status" value="1"/>
</dbReference>
<dbReference type="InterPro" id="IPR011625">
    <property type="entry name" value="A2M_N_BRD"/>
</dbReference>
<dbReference type="SMART" id="SM00104">
    <property type="entry name" value="ANATO"/>
    <property type="match status" value="1"/>
</dbReference>
<dbReference type="Gene3D" id="1.50.10.20">
    <property type="match status" value="1"/>
</dbReference>
<dbReference type="PANTHER" id="PTHR11412:SF81">
    <property type="entry name" value="COMPLEMENT C3"/>
    <property type="match status" value="1"/>
</dbReference>
<keyword evidence="8" id="KW-1185">Reference proteome</keyword>
<dbReference type="Gene3D" id="2.60.40.1940">
    <property type="match status" value="1"/>
</dbReference>
<name>A0A674EER6_SALTR</name>
<dbReference type="PROSITE" id="PS50189">
    <property type="entry name" value="NTR"/>
    <property type="match status" value="1"/>
</dbReference>
<dbReference type="Gene3D" id="2.60.120.1540">
    <property type="match status" value="1"/>
</dbReference>
<dbReference type="FunFam" id="2.20.130.20:FF:000001">
    <property type="entry name" value="Complement C3"/>
    <property type="match status" value="1"/>
</dbReference>
<dbReference type="FunFam" id="2.60.40.1930:FF:000008">
    <property type="entry name" value="Complement C3"/>
    <property type="match status" value="1"/>
</dbReference>
<dbReference type="GO" id="GO:0005615">
    <property type="term" value="C:extracellular space"/>
    <property type="evidence" value="ECO:0007669"/>
    <property type="project" value="InterPro"/>
</dbReference>
<dbReference type="InterPro" id="IPR001134">
    <property type="entry name" value="Netrin_domain"/>
</dbReference>
<dbReference type="InterPro" id="IPR013783">
    <property type="entry name" value="Ig-like_fold"/>
</dbReference>
<sequence>SLLFCHIHIPAAPWYVMSAPNPLRVGSMERVFVEAQDYSGADFNVQIKVMNFPAQDKLLVDERVSLNSVNKYQALKDIKGPDFFDEDYTGNQYVYLHAQFPSHKLEKVVLVSFQTGYIFIQTDKTIYTPESKVKYRVFALNSGLEPVTDSINVEIMNPDGITLLQEDYKPDNGMKSGDFTVPEITSFGNWKVVAKFKNTPHKNFTADFEVKEYGKKGIGLGGLLLKGQLRHFSTSYSFRVYICENGVGFVVFGLIQGNDRTSFPGSLQRVEEGVGNAVLKTQHIKDTFPEIHNLLQKSLYISVNVLTDTGSEMVKAEKKGIFIVKSPYSIHFKKTPLYFKPGMPYDISVYVTNPDGSPAKDIDVEALHKDEKVLGKTHDNGIAKMTINTKAADSELSIVAIDKLGDDRQGTQKMTAKPYQTKDNSKNYIHMNIHSADVKIKDQLTVGLTLGSSPAAQNGKHEITILILSKGQLISSQKIEWNKGQGLMSLPLTVNKDMIPSFRVVAYYHVDKNEVVSDSVWIDVKDTCMGSVRMLPYCADASYAPRETVTLSIIGDPGAKVGLVAVDKGVYVLNDKSRLTQTKIWDTIEKHDIGCTAGSGKDSMGVFYDAGLVFAFNTGEGTPQRTVSSCPVNSRRRRAVTINHTTLASKYTGLERQCCMDGMRKNILDYTCERRAQYISDGTECVGAFLKCCREMATKHEEAKIDQLTLARSEEEDDRFESFDEIISRSFFPESWLWNEESLPQCPKDMDCAIQKSITLPDSITSWQITAIGLSKTHGICVSEPLTLIVWKNFFLDLKLPYSAVRNEQLEIKAILHNYMENPITVRVELRETSDVCSSASKKGKYVVTVMVDARSTRSVPFVIIPMKLGLHTIEVKASVRDWGGQDGVKKELHVVVSCLLSLSISVFVSLWLKGGTDIVHVRSGALTNQVPNTPASTHISVTGEQLARTIEAAISGSPLVDLLRQPGGCGEQNMMHMTLPLIATHYLDETKQWDKVGLERRKEAVNFIQMGYKQEMAYRKADGSYATYPDERSGTWLTAYVAKVFAMANPFIVISEDVLCSAVKWLVMERQRPNGIFEESGKILTPSMMGDVLGKDVDDTLTAFVLIAMQEAHTFCNGISLPDSMKKAKQYLESRNQYLTNPYSVAMTSYALANEGKLNKDILFKYSSTDRTHWLVLGKNKDIKGLLTLEATAYALLALVKAGAFEEAGPIVRWLNRQGFKGGDYSYTQATIMVFQAVAEYMTKAGKVKDIDLNVDIDIAGRSQVIKWSFNKGNALLTRTDKVRTYLKSSLAYGHSHSLLRFNSDRNATMAILDIGLLTGFEVDFEDLKQLSTGRERYIQKFELDNKLSERGSLIIYLNQVSSKLADKVAFRMHKIQDVGLLQPAGVTVYEYYAQENRCVKFYHPMKKDGSLNRLCQDDVCRCAEGTMPRWPNCWQKVVAVIGSAYPTLILLPLSTIPPSSIQSTLLTESLEPSSLQMRSTLMFNFSLGTDIVLEGEKRLFLAHPSCRKALDLKEGQSYLLIGDTADLIQSGHRFEYVLGERTWIEYWPTSDECNKRGPVRKRCLEIDDFVHAMESEGCVN</sequence>
<feature type="domain" description="NTR" evidence="6">
    <location>
        <begin position="1400"/>
        <end position="1580"/>
    </location>
</feature>
<dbReference type="Gene3D" id="2.60.40.1930">
    <property type="match status" value="4"/>
</dbReference>
<dbReference type="InterPro" id="IPR050473">
    <property type="entry name" value="A2M/Complement_sys"/>
</dbReference>
<dbReference type="SMART" id="SM01419">
    <property type="entry name" value="Thiol-ester_cl"/>
    <property type="match status" value="1"/>
</dbReference>
<dbReference type="Gene3D" id="2.60.40.690">
    <property type="entry name" value="Alpha-macroglobulin, receptor-binding domain"/>
    <property type="match status" value="1"/>
</dbReference>
<dbReference type="PANTHER" id="PTHR11412">
    <property type="entry name" value="MACROGLOBULIN / COMPLEMENT"/>
    <property type="match status" value="1"/>
</dbReference>
<evidence type="ECO:0000259" key="6">
    <source>
        <dbReference type="PROSITE" id="PS50189"/>
    </source>
</evidence>
<dbReference type="InterPro" id="IPR018081">
    <property type="entry name" value="Anaphylatoxin_comp_syst"/>
</dbReference>
<gene>
    <name evidence="7" type="primary">LOC115178882</name>
</gene>
<dbReference type="GeneTree" id="ENSGT00940000154063"/>
<evidence type="ECO:0000259" key="5">
    <source>
        <dbReference type="PROSITE" id="PS01178"/>
    </source>
</evidence>
<dbReference type="PROSITE" id="PS01177">
    <property type="entry name" value="ANAPHYLATOXIN_1"/>
    <property type="match status" value="1"/>
</dbReference>
<dbReference type="Pfam" id="PF07678">
    <property type="entry name" value="TED_complement"/>
    <property type="match status" value="1"/>
</dbReference>
<dbReference type="InterPro" id="IPR047565">
    <property type="entry name" value="Alpha-macroglob_thiol-ester_cl"/>
</dbReference>
<dbReference type="InterPro" id="IPR041425">
    <property type="entry name" value="C3/4/5_MG1"/>
</dbReference>
<dbReference type="Gene3D" id="2.60.40.10">
    <property type="entry name" value="Immunoglobulins"/>
    <property type="match status" value="2"/>
</dbReference>
<protein>
    <submittedName>
        <fullName evidence="7">Complement C3-like</fullName>
    </submittedName>
</protein>
<evidence type="ECO:0000313" key="7">
    <source>
        <dbReference type="Ensembl" id="ENSSTUP00000106878.1"/>
    </source>
</evidence>
<accession>A0A674EER6</accession>
<dbReference type="Pfam" id="PF17789">
    <property type="entry name" value="MG4"/>
    <property type="match status" value="1"/>
</dbReference>
<dbReference type="Pfam" id="PF01835">
    <property type="entry name" value="MG2"/>
    <property type="match status" value="1"/>
</dbReference>
<dbReference type="Pfam" id="PF00207">
    <property type="entry name" value="A2M"/>
    <property type="match status" value="1"/>
</dbReference>
<dbReference type="GO" id="GO:0004866">
    <property type="term" value="F:endopeptidase inhibitor activity"/>
    <property type="evidence" value="ECO:0007669"/>
    <property type="project" value="InterPro"/>
</dbReference>
<dbReference type="SMART" id="SM00643">
    <property type="entry name" value="C345C"/>
    <property type="match status" value="1"/>
</dbReference>
<dbReference type="Ensembl" id="ENSSTUT00000114531.1">
    <property type="protein sequence ID" value="ENSSTUP00000106878.1"/>
    <property type="gene ID" value="ENSSTUG00000046057.1"/>
</dbReference>
<dbReference type="SMART" id="SM01360">
    <property type="entry name" value="A2M"/>
    <property type="match status" value="1"/>
</dbReference>
<dbReference type="SUPFAM" id="SSF50242">
    <property type="entry name" value="TIMP-like"/>
    <property type="match status" value="1"/>
</dbReference>
<dbReference type="InterPro" id="IPR019742">
    <property type="entry name" value="MacrogloblnA2_CS"/>
</dbReference>
<dbReference type="InterPro" id="IPR040839">
    <property type="entry name" value="MG4"/>
</dbReference>
<evidence type="ECO:0000313" key="8">
    <source>
        <dbReference type="Proteomes" id="UP000472277"/>
    </source>
</evidence>
<dbReference type="PROSITE" id="PS00477">
    <property type="entry name" value="ALPHA_2_MACROGLOBULIN"/>
    <property type="match status" value="1"/>
</dbReference>
<dbReference type="CDD" id="cd02896">
    <property type="entry name" value="complement_C3_C4_C5"/>
    <property type="match status" value="1"/>
</dbReference>
<keyword evidence="4" id="KW-1015">Disulfide bond</keyword>
<dbReference type="InterPro" id="IPR036595">
    <property type="entry name" value="A-macroglobulin_rcpt-bd_sf"/>
</dbReference>
<keyword evidence="2" id="KW-0964">Secreted</keyword>
<dbReference type="InterPro" id="IPR009048">
    <property type="entry name" value="A-macroglobulin_rcpt-bd"/>
</dbReference>